<keyword evidence="2" id="KW-0813">Transport</keyword>
<dbReference type="GO" id="GO:0016082">
    <property type="term" value="P:synaptic vesicle priming"/>
    <property type="evidence" value="ECO:0007669"/>
    <property type="project" value="TreeGrafter"/>
</dbReference>
<keyword evidence="4 5" id="KW-0175">Coiled coil</keyword>
<dbReference type="GO" id="GO:0005484">
    <property type="term" value="F:SNAP receptor activity"/>
    <property type="evidence" value="ECO:0007669"/>
    <property type="project" value="TreeGrafter"/>
</dbReference>
<dbReference type="EMBL" id="OC000464">
    <property type="protein sequence ID" value="CAD7257368.1"/>
    <property type="molecule type" value="Genomic_DNA"/>
</dbReference>
<dbReference type="Gene3D" id="1.20.5.110">
    <property type="match status" value="2"/>
</dbReference>
<dbReference type="SMART" id="SM00397">
    <property type="entry name" value="t_SNARE"/>
    <property type="match status" value="2"/>
</dbReference>
<dbReference type="PANTHER" id="PTHR19305:SF9">
    <property type="entry name" value="SYNAPTOSOMAL-ASSOCIATED PROTEIN 29"/>
    <property type="match status" value="1"/>
</dbReference>
<dbReference type="PROSITE" id="PS50192">
    <property type="entry name" value="T_SNARE"/>
    <property type="match status" value="2"/>
</dbReference>
<dbReference type="PANTHER" id="PTHR19305">
    <property type="entry name" value="SYNAPTOSOMAL ASSOCIATED PROTEIN"/>
    <property type="match status" value="1"/>
</dbReference>
<evidence type="ECO:0000256" key="1">
    <source>
        <dbReference type="ARBA" id="ARBA00009480"/>
    </source>
</evidence>
<reference evidence="8" key="1">
    <citation type="submission" date="2020-11" db="EMBL/GenBank/DDBJ databases">
        <authorList>
            <person name="Tran Van P."/>
        </authorList>
    </citation>
    <scope>NUCLEOTIDE SEQUENCE</scope>
</reference>
<protein>
    <recommendedName>
        <fullName evidence="7">t-SNARE coiled-coil homology domain-containing protein</fullName>
    </recommendedName>
</protein>
<evidence type="ECO:0000256" key="5">
    <source>
        <dbReference type="SAM" id="Coils"/>
    </source>
</evidence>
<dbReference type="CDD" id="cd15856">
    <property type="entry name" value="SNARE_SNAP29C"/>
    <property type="match status" value="1"/>
</dbReference>
<feature type="domain" description="T-SNARE coiled-coil homology" evidence="7">
    <location>
        <begin position="237"/>
        <end position="299"/>
    </location>
</feature>
<dbReference type="AlphaFoldDB" id="A0A7R9AND2"/>
<feature type="coiled-coil region" evidence="5">
    <location>
        <begin position="222"/>
        <end position="295"/>
    </location>
</feature>
<dbReference type="Pfam" id="PF12352">
    <property type="entry name" value="V-SNARE_C"/>
    <property type="match status" value="1"/>
</dbReference>
<evidence type="ECO:0000256" key="4">
    <source>
        <dbReference type="ARBA" id="ARBA00023054"/>
    </source>
</evidence>
<dbReference type="InterPro" id="IPR000727">
    <property type="entry name" value="T_SNARE_dom"/>
</dbReference>
<feature type="chain" id="PRO_5030573417" description="t-SNARE coiled-coil homology domain-containing protein" evidence="6">
    <location>
        <begin position="26"/>
        <end position="395"/>
    </location>
</feature>
<dbReference type="FunFam" id="1.20.5.110:FF:000041">
    <property type="entry name" value="Synaptosomal-associated protein 29"/>
    <property type="match status" value="1"/>
</dbReference>
<dbReference type="SUPFAM" id="SSF58038">
    <property type="entry name" value="SNARE fusion complex"/>
    <property type="match status" value="2"/>
</dbReference>
<keyword evidence="6" id="KW-0732">Signal</keyword>
<keyword evidence="3" id="KW-0653">Protein transport</keyword>
<dbReference type="GO" id="GO:0005886">
    <property type="term" value="C:plasma membrane"/>
    <property type="evidence" value="ECO:0007669"/>
    <property type="project" value="TreeGrafter"/>
</dbReference>
<name>A0A7R9AND2_TIMSH</name>
<evidence type="ECO:0000259" key="7">
    <source>
        <dbReference type="PROSITE" id="PS50192"/>
    </source>
</evidence>
<dbReference type="GO" id="GO:0015031">
    <property type="term" value="P:protein transport"/>
    <property type="evidence" value="ECO:0007669"/>
    <property type="project" value="UniProtKB-KW"/>
</dbReference>
<evidence type="ECO:0000256" key="6">
    <source>
        <dbReference type="SAM" id="SignalP"/>
    </source>
</evidence>
<gene>
    <name evidence="8" type="ORF">TSIB3V08_LOCUS1635</name>
</gene>
<feature type="signal peptide" evidence="6">
    <location>
        <begin position="1"/>
        <end position="25"/>
    </location>
</feature>
<comment type="similarity">
    <text evidence="1">Belongs to the SNAP-25 family.</text>
</comment>
<sequence>MAFLVSVVVLAEVLELSHLGMEVTGREHGCTQSNAPCRCDIGRSPSVPFVTHKFLVAWYSQNKGDSMHPCIEKQKKNTLKNGPIYVSAQWLPLISGAKKMGQPDSVKEMMANDFVDLIVLSDYIGKNYNINEEVENVPMMSMKIVVTQATNKLMSEDETEGKKHIYNHNFNPLTQNHHPVLLPKKEDLLSLCRNDVDDETFLRSSTANSSGYTLPNNSYQNRSTYEDKRLQLLERKKQIEENTIKSSERSISLLRDSEQIGVATAEELMRQREQLERTEQRLDDINATLRFSQKHIQGIKSVFGSLKNYLSLRIRGLLEQEVKHNRPPAMSVNQILDNNLLEMGDTITRLKGLAQGLGEELDSQNDLLESITDKTESTDFKIQQQNRDMKKLLKK</sequence>
<dbReference type="GO" id="GO:0098793">
    <property type="term" value="C:presynapse"/>
    <property type="evidence" value="ECO:0007669"/>
    <property type="project" value="GOC"/>
</dbReference>
<dbReference type="GO" id="GO:0031629">
    <property type="term" value="P:synaptic vesicle fusion to presynaptic active zone membrane"/>
    <property type="evidence" value="ECO:0007669"/>
    <property type="project" value="TreeGrafter"/>
</dbReference>
<evidence type="ECO:0000256" key="2">
    <source>
        <dbReference type="ARBA" id="ARBA00022448"/>
    </source>
</evidence>
<feature type="domain" description="T-SNARE coiled-coil homology" evidence="7">
    <location>
        <begin position="330"/>
        <end position="392"/>
    </location>
</feature>
<dbReference type="CDD" id="cd15887">
    <property type="entry name" value="SNARE_SNAP29N"/>
    <property type="match status" value="1"/>
</dbReference>
<dbReference type="GO" id="GO:0019905">
    <property type="term" value="F:syntaxin binding"/>
    <property type="evidence" value="ECO:0007669"/>
    <property type="project" value="TreeGrafter"/>
</dbReference>
<accession>A0A7R9AND2</accession>
<organism evidence="8">
    <name type="scientific">Timema shepardi</name>
    <name type="common">Walking stick</name>
    <dbReference type="NCBI Taxonomy" id="629360"/>
    <lineage>
        <taxon>Eukaryota</taxon>
        <taxon>Metazoa</taxon>
        <taxon>Ecdysozoa</taxon>
        <taxon>Arthropoda</taxon>
        <taxon>Hexapoda</taxon>
        <taxon>Insecta</taxon>
        <taxon>Pterygota</taxon>
        <taxon>Neoptera</taxon>
        <taxon>Polyneoptera</taxon>
        <taxon>Phasmatodea</taxon>
        <taxon>Timematodea</taxon>
        <taxon>Timematoidea</taxon>
        <taxon>Timematidae</taxon>
        <taxon>Timema</taxon>
    </lineage>
</organism>
<evidence type="ECO:0000313" key="8">
    <source>
        <dbReference type="EMBL" id="CAD7257368.1"/>
    </source>
</evidence>
<evidence type="ECO:0000256" key="3">
    <source>
        <dbReference type="ARBA" id="ARBA00022927"/>
    </source>
</evidence>
<proteinExistence type="inferred from homology"/>
<dbReference type="GO" id="GO:0031201">
    <property type="term" value="C:SNARE complex"/>
    <property type="evidence" value="ECO:0007669"/>
    <property type="project" value="TreeGrafter"/>
</dbReference>